<dbReference type="Proteomes" id="UP000326582">
    <property type="component" value="Chromosome 8"/>
</dbReference>
<accession>A0ACD0WSH3</accession>
<reference evidence="2" key="1">
    <citation type="journal article" date="2019" name="MBio">
        <title>Comparative genomics for the elucidation of multidrug resistance (MDR) in Candida lusitaniae.</title>
        <authorList>
            <person name="Kannan A."/>
            <person name="Asner S.A."/>
            <person name="Trachsel E."/>
            <person name="Kelly S."/>
            <person name="Parker J."/>
            <person name="Sanglard D."/>
        </authorList>
    </citation>
    <scope>NUCLEOTIDE SEQUENCE [LARGE SCALE GENOMIC DNA]</scope>
    <source>
        <strain evidence="2">P1</strain>
    </source>
</reference>
<gene>
    <name evidence="1" type="ORF">EJF14_80039</name>
</gene>
<sequence length="843" mass="95227">MGYNIKQKIEICLKSEANPLMTQTDLANWAMKEYGSSKPPSQTTISRILSSKNEIIGSKESDFSLVRRRKQTNPVLRKILTEWITQTHWEQIPITTPIIQSTANAIWTRLPKQLIDGNGVFNHKWCNHFVKRLNINLVGSRQAVENNLGYPLNKVWMLDEKLELKKYIEGLIARHNYSPKDIFTIDEISLFHALPLDQIFDISSIDKGLKQSQSSTKNMLTVMLGCNIDGSEKLMPLIVSKEEELDVSESSHPAFKSHGTSQLSPQALINKICEVYHISLKTNINKWITSSMFQDYLLTLDHKIENASPDRQILIFLDNSSSHRMINLEFKHIRLVYMENASKHKNPYNGSFNGVKFDYLPMSFGIVEEFKILYRLQQYLEMINKQRNQSESDDARSPISSTSNLSSLKTASESAVLSESDYNVPFIKVIEWIKRSWDSISAQKIFSSWSHTYLINFKAPWPATDRHVVAKAQELFRPFIEAEAHYDSQKSYHKLREIMKYLNVMIPWNVDELLGLVNERSKVSLDYVSIEEIIGSCVSEKDLQEQKEQRQDSIAPMTDPWFTGVGHPLPQPHDARFSQPSLSPPKLNNIPQKLSLNPPQLAPISPALQYSNMHRASPQPHPLRQPNLQSKYREPPYTDYSIGSPGSTSMNALLLATSVSKNQEINNGAYPSGNSFSALMPIKQENLPPVLTRMDMNNSMVSEGKRGGNFDLNGFPERKRQALPTSLGTPYFSGSPMPGNSATQDSLTDPINFVGPSLSPMPHHSMVNGFRPSASERPSGGNSDYDAQVGGDGNDRDLISLLNRVIDASGTEGLKLSNFALEELRSNLTKMQHKYDPDKPSPM</sequence>
<evidence type="ECO:0000313" key="1">
    <source>
        <dbReference type="EMBL" id="QFZ30324.1"/>
    </source>
</evidence>
<organism evidence="1 2">
    <name type="scientific">Clavispora lusitaniae</name>
    <name type="common">Candida lusitaniae</name>
    <dbReference type="NCBI Taxonomy" id="36911"/>
    <lineage>
        <taxon>Eukaryota</taxon>
        <taxon>Fungi</taxon>
        <taxon>Dikarya</taxon>
        <taxon>Ascomycota</taxon>
        <taxon>Saccharomycotina</taxon>
        <taxon>Pichiomycetes</taxon>
        <taxon>Metschnikowiaceae</taxon>
        <taxon>Clavispora</taxon>
    </lineage>
</organism>
<keyword evidence="2" id="KW-1185">Reference proteome</keyword>
<dbReference type="EMBL" id="CP038491">
    <property type="protein sequence ID" value="QFZ30324.1"/>
    <property type="molecule type" value="Genomic_DNA"/>
</dbReference>
<name>A0ACD0WSH3_CLALS</name>
<protein>
    <submittedName>
        <fullName evidence="1">Uncharacterized protein</fullName>
    </submittedName>
</protein>
<evidence type="ECO:0000313" key="2">
    <source>
        <dbReference type="Proteomes" id="UP000326582"/>
    </source>
</evidence>
<proteinExistence type="predicted"/>